<feature type="binding site" evidence="5">
    <location>
        <position position="77"/>
    </location>
    <ligand>
        <name>Mn(2+)</name>
        <dbReference type="ChEBI" id="CHEBI:29035"/>
    </ligand>
</feature>
<dbReference type="InterPro" id="IPR050265">
    <property type="entry name" value="Fe/Mn_Superoxide_Dismutase"/>
</dbReference>
<dbReference type="KEGG" id="vin:AKJ08_0153"/>
<dbReference type="OrthoDB" id="9803125at2"/>
<gene>
    <name evidence="7" type="ORF">AKJ08_0153</name>
</gene>
<dbReference type="InterPro" id="IPR019832">
    <property type="entry name" value="Mn/Fe_SOD_C"/>
</dbReference>
<dbReference type="InterPro" id="IPR036324">
    <property type="entry name" value="Mn/Fe_SOD_N_sf"/>
</dbReference>
<dbReference type="AlphaFoldDB" id="A0A0K1P8N3"/>
<keyword evidence="8" id="KW-1185">Reference proteome</keyword>
<dbReference type="Pfam" id="PF02777">
    <property type="entry name" value="Sod_Fe_C"/>
    <property type="match status" value="1"/>
</dbReference>
<evidence type="ECO:0000313" key="8">
    <source>
        <dbReference type="Proteomes" id="UP000055590"/>
    </source>
</evidence>
<reference evidence="7 8" key="1">
    <citation type="submission" date="2015-08" db="EMBL/GenBank/DDBJ databases">
        <authorList>
            <person name="Babu N.S."/>
            <person name="Beckwith C.J."/>
            <person name="Beseler K.G."/>
            <person name="Brison A."/>
            <person name="Carone J.V."/>
            <person name="Caskin T.P."/>
            <person name="Diamond M."/>
            <person name="Durham M.E."/>
            <person name="Foxe J.M."/>
            <person name="Go M."/>
            <person name="Henderson B.A."/>
            <person name="Jones I.B."/>
            <person name="McGettigan J.A."/>
            <person name="Micheletti S.J."/>
            <person name="Nasrallah M.E."/>
            <person name="Ortiz D."/>
            <person name="Piller C.R."/>
            <person name="Privatt S.R."/>
            <person name="Schneider S.L."/>
            <person name="Sharp S."/>
            <person name="Smith T.C."/>
            <person name="Stanton J.D."/>
            <person name="Ullery H.E."/>
            <person name="Wilson R.J."/>
            <person name="Serrano M.G."/>
            <person name="Buck G."/>
            <person name="Lee V."/>
            <person name="Wang Y."/>
            <person name="Carvalho R."/>
            <person name="Voegtly L."/>
            <person name="Shi R."/>
            <person name="Duckworth R."/>
            <person name="Johnson A."/>
            <person name="Loviza R."/>
            <person name="Walstead R."/>
            <person name="Shah Z."/>
            <person name="Kiflezghi M."/>
            <person name="Wade K."/>
            <person name="Ball S.L."/>
            <person name="Bradley K.W."/>
            <person name="Asai D.J."/>
            <person name="Bowman C.A."/>
            <person name="Russell D.A."/>
            <person name="Pope W.H."/>
            <person name="Jacobs-Sera D."/>
            <person name="Hendrix R.W."/>
            <person name="Hatfull G.F."/>
        </authorList>
    </citation>
    <scope>NUCLEOTIDE SEQUENCE [LARGE SCALE GENOMIC DNA]</scope>
    <source>
        <strain evidence="7 8">DSM 27710</strain>
    </source>
</reference>
<evidence type="ECO:0000256" key="5">
    <source>
        <dbReference type="PIRSR" id="PIRSR000349-1"/>
    </source>
</evidence>
<evidence type="ECO:0000256" key="1">
    <source>
        <dbReference type="ARBA" id="ARBA00008714"/>
    </source>
</evidence>
<dbReference type="RefSeq" id="WP_050724311.1">
    <property type="nucleotide sequence ID" value="NZ_CP012332.1"/>
</dbReference>
<dbReference type="SUPFAM" id="SSF46609">
    <property type="entry name" value="Fe,Mn superoxide dismutase (SOD), N-terminal domain"/>
    <property type="match status" value="1"/>
</dbReference>
<evidence type="ECO:0000259" key="6">
    <source>
        <dbReference type="Pfam" id="PF02777"/>
    </source>
</evidence>
<dbReference type="PANTHER" id="PTHR11404:SF6">
    <property type="entry name" value="SUPEROXIDE DISMUTASE [MN], MITOCHONDRIAL"/>
    <property type="match status" value="1"/>
</dbReference>
<evidence type="ECO:0000256" key="4">
    <source>
        <dbReference type="ARBA" id="ARBA00023002"/>
    </source>
</evidence>
<dbReference type="Proteomes" id="UP000055590">
    <property type="component" value="Chromosome"/>
</dbReference>
<dbReference type="EMBL" id="CP012332">
    <property type="protein sequence ID" value="AKU89766.1"/>
    <property type="molecule type" value="Genomic_DNA"/>
</dbReference>
<proteinExistence type="inferred from homology"/>
<protein>
    <recommendedName>
        <fullName evidence="2">superoxide dismutase</fullName>
        <ecNumber evidence="2">1.15.1.1</ecNumber>
    </recommendedName>
</protein>
<dbReference type="EC" id="1.15.1.1" evidence="2"/>
<dbReference type="STRING" id="1391653.AKJ08_0153"/>
<dbReference type="Gene3D" id="1.10.287.990">
    <property type="entry name" value="Fe,Mn superoxide dismutase (SOD) domain"/>
    <property type="match status" value="1"/>
</dbReference>
<dbReference type="PANTHER" id="PTHR11404">
    <property type="entry name" value="SUPEROXIDE DISMUTASE 2"/>
    <property type="match status" value="1"/>
</dbReference>
<comment type="similarity">
    <text evidence="1">Belongs to the iron/manganese superoxide dismutase family.</text>
</comment>
<accession>A0A0K1P8N3</accession>
<keyword evidence="3 5" id="KW-0479">Metal-binding</keyword>
<keyword evidence="4" id="KW-0560">Oxidoreductase</keyword>
<feature type="binding site" evidence="5">
    <location>
        <position position="162"/>
    </location>
    <ligand>
        <name>Mn(2+)</name>
        <dbReference type="ChEBI" id="CHEBI:29035"/>
    </ligand>
</feature>
<dbReference type="GO" id="GO:0046872">
    <property type="term" value="F:metal ion binding"/>
    <property type="evidence" value="ECO:0007669"/>
    <property type="project" value="UniProtKB-KW"/>
</dbReference>
<evidence type="ECO:0000313" key="7">
    <source>
        <dbReference type="EMBL" id="AKU89766.1"/>
    </source>
</evidence>
<sequence length="200" mass="22848">MSKYEAKDFNHLLGKVNGLSEAQLKAHFGLYQGYVNKLNEIWEKLGTVDKSKANYSFNEYSELKRREPVAYNGTFLHELYFSNLGHEGAVSPDLKKAIEASFGSFDNWMIDAKACLASAHGWTLTVYDWNLNRVSNMLVQSEHHVGLWPNVSVLCAVDAWEHAYMIDYGTKKPDYVNNVMNALNWNAINERFAHINPPKK</sequence>
<dbReference type="PIRSF" id="PIRSF000349">
    <property type="entry name" value="SODismutase"/>
    <property type="match status" value="1"/>
</dbReference>
<feature type="domain" description="Manganese/iron superoxide dismutase C-terminal" evidence="6">
    <location>
        <begin position="93"/>
        <end position="191"/>
    </location>
</feature>
<name>A0A0K1P8N3_9BACT</name>
<dbReference type="GO" id="GO:0004784">
    <property type="term" value="F:superoxide dismutase activity"/>
    <property type="evidence" value="ECO:0007669"/>
    <property type="project" value="UniProtKB-EC"/>
</dbReference>
<dbReference type="InterPro" id="IPR001189">
    <property type="entry name" value="Mn/Fe_SOD"/>
</dbReference>
<feature type="binding site" evidence="5">
    <location>
        <position position="158"/>
    </location>
    <ligand>
        <name>Mn(2+)</name>
        <dbReference type="ChEBI" id="CHEBI:29035"/>
    </ligand>
</feature>
<dbReference type="SUPFAM" id="SSF54719">
    <property type="entry name" value="Fe,Mn superoxide dismutase (SOD), C-terminal domain"/>
    <property type="match status" value="1"/>
</dbReference>
<dbReference type="Gene3D" id="3.55.40.20">
    <property type="entry name" value="Iron/manganese superoxide dismutase, C-terminal domain"/>
    <property type="match status" value="1"/>
</dbReference>
<dbReference type="InterPro" id="IPR036314">
    <property type="entry name" value="SOD_C_sf"/>
</dbReference>
<evidence type="ECO:0000256" key="2">
    <source>
        <dbReference type="ARBA" id="ARBA00012682"/>
    </source>
</evidence>
<feature type="binding site" evidence="5">
    <location>
        <position position="27"/>
    </location>
    <ligand>
        <name>Mn(2+)</name>
        <dbReference type="ChEBI" id="CHEBI:29035"/>
    </ligand>
</feature>
<evidence type="ECO:0000256" key="3">
    <source>
        <dbReference type="ARBA" id="ARBA00022723"/>
    </source>
</evidence>
<organism evidence="7 8">
    <name type="scientific">Vulgatibacter incomptus</name>
    <dbReference type="NCBI Taxonomy" id="1391653"/>
    <lineage>
        <taxon>Bacteria</taxon>
        <taxon>Pseudomonadati</taxon>
        <taxon>Myxococcota</taxon>
        <taxon>Myxococcia</taxon>
        <taxon>Myxococcales</taxon>
        <taxon>Cystobacterineae</taxon>
        <taxon>Vulgatibacteraceae</taxon>
        <taxon>Vulgatibacter</taxon>
    </lineage>
</organism>